<sequence length="139" mass="15604">MKPCSWCLLKTINILAQTTHMIRKLRMMPSKTVDKVSEAGLEDAERVVMHEKDLKLNDVVIKCAVINGKTLKLAVKPFKFVHASVIRVDTSLRLTDDLDRKGLTFTAKCLDGMPGVTKKKGEVCFDSKFTSPFRAFFGL</sequence>
<gene>
    <name evidence="1" type="ORF">CEPIT_LOCUS23901</name>
</gene>
<evidence type="ECO:0000313" key="1">
    <source>
        <dbReference type="EMBL" id="CAH9121696.1"/>
    </source>
</evidence>
<evidence type="ECO:0000313" key="2">
    <source>
        <dbReference type="Proteomes" id="UP001152523"/>
    </source>
</evidence>
<keyword evidence="2" id="KW-1185">Reference proteome</keyword>
<dbReference type="Proteomes" id="UP001152523">
    <property type="component" value="Unassembled WGS sequence"/>
</dbReference>
<protein>
    <submittedName>
        <fullName evidence="1">Uncharacterized protein</fullName>
    </submittedName>
</protein>
<dbReference type="EMBL" id="CAMAPF010000921">
    <property type="protein sequence ID" value="CAH9121696.1"/>
    <property type="molecule type" value="Genomic_DNA"/>
</dbReference>
<accession>A0AAV0EGI2</accession>
<proteinExistence type="predicted"/>
<reference evidence="1" key="1">
    <citation type="submission" date="2022-07" db="EMBL/GenBank/DDBJ databases">
        <authorList>
            <person name="Macas J."/>
            <person name="Novak P."/>
            <person name="Neumann P."/>
        </authorList>
    </citation>
    <scope>NUCLEOTIDE SEQUENCE</scope>
</reference>
<comment type="caution">
    <text evidence="1">The sequence shown here is derived from an EMBL/GenBank/DDBJ whole genome shotgun (WGS) entry which is preliminary data.</text>
</comment>
<dbReference type="AlphaFoldDB" id="A0AAV0EGI2"/>
<organism evidence="1 2">
    <name type="scientific">Cuscuta epithymum</name>
    <dbReference type="NCBI Taxonomy" id="186058"/>
    <lineage>
        <taxon>Eukaryota</taxon>
        <taxon>Viridiplantae</taxon>
        <taxon>Streptophyta</taxon>
        <taxon>Embryophyta</taxon>
        <taxon>Tracheophyta</taxon>
        <taxon>Spermatophyta</taxon>
        <taxon>Magnoliopsida</taxon>
        <taxon>eudicotyledons</taxon>
        <taxon>Gunneridae</taxon>
        <taxon>Pentapetalae</taxon>
        <taxon>asterids</taxon>
        <taxon>lamiids</taxon>
        <taxon>Solanales</taxon>
        <taxon>Convolvulaceae</taxon>
        <taxon>Cuscuteae</taxon>
        <taxon>Cuscuta</taxon>
        <taxon>Cuscuta subgen. Cuscuta</taxon>
    </lineage>
</organism>
<name>A0AAV0EGI2_9ASTE</name>